<keyword evidence="2" id="KW-1185">Reference proteome</keyword>
<proteinExistence type="predicted"/>
<dbReference type="Proteomes" id="UP000527355">
    <property type="component" value="Unassembled WGS sequence"/>
</dbReference>
<evidence type="ECO:0000313" key="1">
    <source>
        <dbReference type="EMBL" id="KAF6360123.1"/>
    </source>
</evidence>
<accession>A0A7J7YDV6</accession>
<protein>
    <submittedName>
        <fullName evidence="1">Uncharacterized protein</fullName>
    </submittedName>
</protein>
<reference evidence="1 2" key="1">
    <citation type="journal article" date="2020" name="Nature">
        <title>Six reference-quality genomes reveal evolution of bat adaptations.</title>
        <authorList>
            <person name="Jebb D."/>
            <person name="Huang Z."/>
            <person name="Pippel M."/>
            <person name="Hughes G.M."/>
            <person name="Lavrichenko K."/>
            <person name="Devanna P."/>
            <person name="Winkler S."/>
            <person name="Jermiin L.S."/>
            <person name="Skirmuntt E.C."/>
            <person name="Katzourakis A."/>
            <person name="Burkitt-Gray L."/>
            <person name="Ray D.A."/>
            <person name="Sullivan K.A.M."/>
            <person name="Roscito J.G."/>
            <person name="Kirilenko B.M."/>
            <person name="Davalos L.M."/>
            <person name="Corthals A.P."/>
            <person name="Power M.L."/>
            <person name="Jones G."/>
            <person name="Ransome R.D."/>
            <person name="Dechmann D.K.N."/>
            <person name="Locatelli A.G."/>
            <person name="Puechmaille S.J."/>
            <person name="Fedrigo O."/>
            <person name="Jarvis E.D."/>
            <person name="Hiller M."/>
            <person name="Vernes S.C."/>
            <person name="Myers E.W."/>
            <person name="Teeling E.C."/>
        </authorList>
    </citation>
    <scope>NUCLEOTIDE SEQUENCE [LARGE SCALE GENOMIC DNA]</scope>
    <source>
        <strain evidence="1">MMyoMyo1</strain>
        <tissue evidence="1">Flight muscle</tissue>
    </source>
</reference>
<organism evidence="1 2">
    <name type="scientific">Myotis myotis</name>
    <name type="common">Greater mouse-eared bat</name>
    <name type="synonym">Vespertilio myotis</name>
    <dbReference type="NCBI Taxonomy" id="51298"/>
    <lineage>
        <taxon>Eukaryota</taxon>
        <taxon>Metazoa</taxon>
        <taxon>Chordata</taxon>
        <taxon>Craniata</taxon>
        <taxon>Vertebrata</taxon>
        <taxon>Euteleostomi</taxon>
        <taxon>Mammalia</taxon>
        <taxon>Eutheria</taxon>
        <taxon>Laurasiatheria</taxon>
        <taxon>Chiroptera</taxon>
        <taxon>Yangochiroptera</taxon>
        <taxon>Vespertilionidae</taxon>
        <taxon>Myotis</taxon>
    </lineage>
</organism>
<dbReference type="AlphaFoldDB" id="A0A7J7YDV6"/>
<evidence type="ECO:0000313" key="2">
    <source>
        <dbReference type="Proteomes" id="UP000527355"/>
    </source>
</evidence>
<dbReference type="EMBL" id="JABWUV010000004">
    <property type="protein sequence ID" value="KAF6360123.1"/>
    <property type="molecule type" value="Genomic_DNA"/>
</dbReference>
<sequence length="128" mass="13678">MTRHVLGHHAILVNGDPGLPSLLHSRATGQPCHSGEWGTLQITFSAVEQTTSQPHVFHKGDTGWPNSSAAEHSASPNSSVSRAICLPCHRGKWGTIPDTCTNRAAAALTLLHQQLSTWLPHHLDTGTA</sequence>
<gene>
    <name evidence="1" type="ORF">mMyoMyo1_011081</name>
</gene>
<comment type="caution">
    <text evidence="1">The sequence shown here is derived from an EMBL/GenBank/DDBJ whole genome shotgun (WGS) entry which is preliminary data.</text>
</comment>
<name>A0A7J7YDV6_MYOMY</name>